<comment type="caution">
    <text evidence="3">The sequence shown here is derived from an EMBL/GenBank/DDBJ whole genome shotgun (WGS) entry which is preliminary data.</text>
</comment>
<dbReference type="SUPFAM" id="SSF48403">
    <property type="entry name" value="Ankyrin repeat"/>
    <property type="match status" value="1"/>
</dbReference>
<evidence type="ECO:0000313" key="3">
    <source>
        <dbReference type="EMBL" id="KAF2198400.1"/>
    </source>
</evidence>
<sequence>MGPNLMLEMRNGGTPLYILIYYNYKKLDVLREAIPLLLSYGADVNIAKRGGVTPLMLLYEIKAFQPRSLPEAHFKAIKKLLAAPPPAVKEPEEDNAPREAVSVPFAL</sequence>
<dbReference type="PROSITE" id="PS50088">
    <property type="entry name" value="ANK_REPEAT"/>
    <property type="match status" value="1"/>
</dbReference>
<dbReference type="EMBL" id="ML994147">
    <property type="protein sequence ID" value="KAF2198400.1"/>
    <property type="molecule type" value="Genomic_DNA"/>
</dbReference>
<evidence type="ECO:0000256" key="2">
    <source>
        <dbReference type="SAM" id="MobiDB-lite"/>
    </source>
</evidence>
<reference evidence="3" key="1">
    <citation type="journal article" date="2020" name="Stud. Mycol.">
        <title>101 Dothideomycetes genomes: a test case for predicting lifestyles and emergence of pathogens.</title>
        <authorList>
            <person name="Haridas S."/>
            <person name="Albert R."/>
            <person name="Binder M."/>
            <person name="Bloem J."/>
            <person name="Labutti K."/>
            <person name="Salamov A."/>
            <person name="Andreopoulos B."/>
            <person name="Baker S."/>
            <person name="Barry K."/>
            <person name="Bills G."/>
            <person name="Bluhm B."/>
            <person name="Cannon C."/>
            <person name="Castanera R."/>
            <person name="Culley D."/>
            <person name="Daum C."/>
            <person name="Ezra D."/>
            <person name="Gonzalez J."/>
            <person name="Henrissat B."/>
            <person name="Kuo A."/>
            <person name="Liang C."/>
            <person name="Lipzen A."/>
            <person name="Lutzoni F."/>
            <person name="Magnuson J."/>
            <person name="Mondo S."/>
            <person name="Nolan M."/>
            <person name="Ohm R."/>
            <person name="Pangilinan J."/>
            <person name="Park H.-J."/>
            <person name="Ramirez L."/>
            <person name="Alfaro M."/>
            <person name="Sun H."/>
            <person name="Tritt A."/>
            <person name="Yoshinaga Y."/>
            <person name="Zwiers L.-H."/>
            <person name="Turgeon B."/>
            <person name="Goodwin S."/>
            <person name="Spatafora J."/>
            <person name="Crous P."/>
            <person name="Grigoriev I."/>
        </authorList>
    </citation>
    <scope>NUCLEOTIDE SEQUENCE</scope>
    <source>
        <strain evidence="3">ATCC 74209</strain>
    </source>
</reference>
<name>A0A9P4JFQ8_9PLEO</name>
<feature type="region of interest" description="Disordered" evidence="2">
    <location>
        <begin position="87"/>
        <end position="107"/>
    </location>
</feature>
<accession>A0A9P4JFQ8</accession>
<keyword evidence="4" id="KW-1185">Reference proteome</keyword>
<keyword evidence="1" id="KW-0040">ANK repeat</keyword>
<gene>
    <name evidence="3" type="ORF">GQ43DRAFT_474579</name>
</gene>
<evidence type="ECO:0000256" key="1">
    <source>
        <dbReference type="PROSITE-ProRule" id="PRU00023"/>
    </source>
</evidence>
<dbReference type="InterPro" id="IPR002110">
    <property type="entry name" value="Ankyrin_rpt"/>
</dbReference>
<evidence type="ECO:0000313" key="4">
    <source>
        <dbReference type="Proteomes" id="UP000799536"/>
    </source>
</evidence>
<dbReference type="InterPro" id="IPR036770">
    <property type="entry name" value="Ankyrin_rpt-contain_sf"/>
</dbReference>
<proteinExistence type="predicted"/>
<feature type="repeat" description="ANK" evidence="1">
    <location>
        <begin position="11"/>
        <end position="49"/>
    </location>
</feature>
<protein>
    <recommendedName>
        <fullName evidence="5">Ankyrin repeat protein</fullName>
    </recommendedName>
</protein>
<dbReference type="AlphaFoldDB" id="A0A9P4JFQ8"/>
<organism evidence="3 4">
    <name type="scientific">Delitschia confertaspora ATCC 74209</name>
    <dbReference type="NCBI Taxonomy" id="1513339"/>
    <lineage>
        <taxon>Eukaryota</taxon>
        <taxon>Fungi</taxon>
        <taxon>Dikarya</taxon>
        <taxon>Ascomycota</taxon>
        <taxon>Pezizomycotina</taxon>
        <taxon>Dothideomycetes</taxon>
        <taxon>Pleosporomycetidae</taxon>
        <taxon>Pleosporales</taxon>
        <taxon>Delitschiaceae</taxon>
        <taxon>Delitschia</taxon>
    </lineage>
</organism>
<dbReference type="Proteomes" id="UP000799536">
    <property type="component" value="Unassembled WGS sequence"/>
</dbReference>
<dbReference type="Gene3D" id="1.25.40.20">
    <property type="entry name" value="Ankyrin repeat-containing domain"/>
    <property type="match status" value="1"/>
</dbReference>
<evidence type="ECO:0008006" key="5">
    <source>
        <dbReference type="Google" id="ProtNLM"/>
    </source>
</evidence>